<dbReference type="Proteomes" id="UP000177230">
    <property type="component" value="Unassembled WGS sequence"/>
</dbReference>
<name>A0A1F5RHC5_9BACT</name>
<accession>A0A1F5RHC5</accession>
<sequence length="124" mass="13589">MKSIKIIRVNAFKNGDPDKLTIQGVWGGRLDVDFARTNGKSSAASGQGSGEILAYLPPFTRNIILEPDGFLINAAPEISFRVFLLDGKNTILLATNPNRIGGSDIWQCKVPPNIFRNVHKILIN</sequence>
<gene>
    <name evidence="1" type="ORF">A2024_10390</name>
</gene>
<evidence type="ECO:0000313" key="2">
    <source>
        <dbReference type="Proteomes" id="UP000177230"/>
    </source>
</evidence>
<organism evidence="1 2">
    <name type="scientific">Candidatus Edwardsbacteria bacterium GWF2_54_11</name>
    <dbReference type="NCBI Taxonomy" id="1817851"/>
    <lineage>
        <taxon>Bacteria</taxon>
        <taxon>Candidatus Edwardsiibacteriota</taxon>
    </lineage>
</organism>
<protein>
    <submittedName>
        <fullName evidence="1">Uncharacterized protein</fullName>
    </submittedName>
</protein>
<evidence type="ECO:0000313" key="1">
    <source>
        <dbReference type="EMBL" id="OGF13850.1"/>
    </source>
</evidence>
<comment type="caution">
    <text evidence="1">The sequence shown here is derived from an EMBL/GenBank/DDBJ whole genome shotgun (WGS) entry which is preliminary data.</text>
</comment>
<reference evidence="1 2" key="1">
    <citation type="journal article" date="2016" name="Nat. Commun.">
        <title>Thousands of microbial genomes shed light on interconnected biogeochemical processes in an aquifer system.</title>
        <authorList>
            <person name="Anantharaman K."/>
            <person name="Brown C.T."/>
            <person name="Hug L.A."/>
            <person name="Sharon I."/>
            <person name="Castelle C.J."/>
            <person name="Probst A.J."/>
            <person name="Thomas B.C."/>
            <person name="Singh A."/>
            <person name="Wilkins M.J."/>
            <person name="Karaoz U."/>
            <person name="Brodie E.L."/>
            <person name="Williams K.H."/>
            <person name="Hubbard S.S."/>
            <person name="Banfield J.F."/>
        </authorList>
    </citation>
    <scope>NUCLEOTIDE SEQUENCE [LARGE SCALE GENOMIC DNA]</scope>
</reference>
<dbReference type="EMBL" id="MFFM01000011">
    <property type="protein sequence ID" value="OGF13850.1"/>
    <property type="molecule type" value="Genomic_DNA"/>
</dbReference>
<proteinExistence type="predicted"/>
<dbReference type="AlphaFoldDB" id="A0A1F5RHC5"/>